<evidence type="ECO:0000256" key="1">
    <source>
        <dbReference type="SAM" id="Coils"/>
    </source>
</evidence>
<sequence length="151" mass="16997">MLDPELLERITARRAELDELEEQLAKQLTEVRTERDELAVAERVLERMTGQLAEERASAAPVPGQVAGRAVMLIPHREPGVEEDSLPWDYQRIIAAVRQAAGPVMAREVGEVVGVDVSVRSKLEPLRSKLVRLVDRGWLRKLPDGRFTTRL</sequence>
<evidence type="ECO:0000313" key="2">
    <source>
        <dbReference type="EMBL" id="GAA3494641.1"/>
    </source>
</evidence>
<dbReference type="RefSeq" id="WP_345574493.1">
    <property type="nucleotide sequence ID" value="NZ_BAAAXF010000018.1"/>
</dbReference>
<protein>
    <submittedName>
        <fullName evidence="2">Uncharacterized protein</fullName>
    </submittedName>
</protein>
<dbReference type="Proteomes" id="UP001501455">
    <property type="component" value="Unassembled WGS sequence"/>
</dbReference>
<dbReference type="EMBL" id="BAAAXF010000018">
    <property type="protein sequence ID" value="GAA3494641.1"/>
    <property type="molecule type" value="Genomic_DNA"/>
</dbReference>
<name>A0ABP6TJH1_9ACTN</name>
<keyword evidence="3" id="KW-1185">Reference proteome</keyword>
<proteinExistence type="predicted"/>
<evidence type="ECO:0000313" key="3">
    <source>
        <dbReference type="Proteomes" id="UP001501455"/>
    </source>
</evidence>
<organism evidence="2 3">
    <name type="scientific">Streptomyces prasinosporus</name>
    <dbReference type="NCBI Taxonomy" id="68256"/>
    <lineage>
        <taxon>Bacteria</taxon>
        <taxon>Bacillati</taxon>
        <taxon>Actinomycetota</taxon>
        <taxon>Actinomycetes</taxon>
        <taxon>Kitasatosporales</taxon>
        <taxon>Streptomycetaceae</taxon>
        <taxon>Streptomyces</taxon>
        <taxon>Streptomyces albogriseolus group</taxon>
    </lineage>
</organism>
<reference evidence="3" key="1">
    <citation type="journal article" date="2019" name="Int. J. Syst. Evol. Microbiol.">
        <title>The Global Catalogue of Microorganisms (GCM) 10K type strain sequencing project: providing services to taxonomists for standard genome sequencing and annotation.</title>
        <authorList>
            <consortium name="The Broad Institute Genomics Platform"/>
            <consortium name="The Broad Institute Genome Sequencing Center for Infectious Disease"/>
            <person name="Wu L."/>
            <person name="Ma J."/>
        </authorList>
    </citation>
    <scope>NUCLEOTIDE SEQUENCE [LARGE SCALE GENOMIC DNA]</scope>
    <source>
        <strain evidence="3">JCM 4816</strain>
    </source>
</reference>
<gene>
    <name evidence="2" type="ORF">GCM10019016_017410</name>
</gene>
<accession>A0ABP6TJH1</accession>
<keyword evidence="1" id="KW-0175">Coiled coil</keyword>
<comment type="caution">
    <text evidence="2">The sequence shown here is derived from an EMBL/GenBank/DDBJ whole genome shotgun (WGS) entry which is preliminary data.</text>
</comment>
<feature type="coiled-coil region" evidence="1">
    <location>
        <begin position="7"/>
        <end position="51"/>
    </location>
</feature>